<evidence type="ECO:0000256" key="2">
    <source>
        <dbReference type="ARBA" id="ARBA00010617"/>
    </source>
</evidence>
<evidence type="ECO:0000256" key="4">
    <source>
        <dbReference type="ARBA" id="ARBA00023002"/>
    </source>
</evidence>
<evidence type="ECO:0000313" key="10">
    <source>
        <dbReference type="Proteomes" id="UP000580250"/>
    </source>
</evidence>
<evidence type="ECO:0000256" key="1">
    <source>
        <dbReference type="ARBA" id="ARBA00001971"/>
    </source>
</evidence>
<dbReference type="PRINTS" id="PR00385">
    <property type="entry name" value="P450"/>
</dbReference>
<dbReference type="AlphaFoldDB" id="A0A6V7W2S2"/>
<keyword evidence="5 7" id="KW-0408">Iron</keyword>
<dbReference type="EMBL" id="CAJEWN010000400">
    <property type="protein sequence ID" value="CAD2181467.1"/>
    <property type="molecule type" value="Genomic_DNA"/>
</dbReference>
<reference evidence="9 10" key="1">
    <citation type="submission" date="2020-08" db="EMBL/GenBank/DDBJ databases">
        <authorList>
            <person name="Koutsovoulos G."/>
            <person name="Danchin GJ E."/>
        </authorList>
    </citation>
    <scope>NUCLEOTIDE SEQUENCE [LARGE SCALE GENOMIC DNA]</scope>
</reference>
<evidence type="ECO:0000256" key="5">
    <source>
        <dbReference type="ARBA" id="ARBA00023004"/>
    </source>
</evidence>
<dbReference type="CDD" id="cd20617">
    <property type="entry name" value="CYP1_2-like"/>
    <property type="match status" value="1"/>
</dbReference>
<evidence type="ECO:0000256" key="6">
    <source>
        <dbReference type="ARBA" id="ARBA00023033"/>
    </source>
</evidence>
<dbReference type="PANTHER" id="PTHR24300">
    <property type="entry name" value="CYTOCHROME P450 508A4-RELATED"/>
    <property type="match status" value="1"/>
</dbReference>
<comment type="similarity">
    <text evidence="2 8">Belongs to the cytochrome P450 family.</text>
</comment>
<dbReference type="GO" id="GO:0020037">
    <property type="term" value="F:heme binding"/>
    <property type="evidence" value="ECO:0007669"/>
    <property type="project" value="InterPro"/>
</dbReference>
<dbReference type="Pfam" id="PF00067">
    <property type="entry name" value="p450"/>
    <property type="match status" value="1"/>
</dbReference>
<dbReference type="InterPro" id="IPR002401">
    <property type="entry name" value="Cyt_P450_E_grp-I"/>
</dbReference>
<dbReference type="Gene3D" id="1.10.630.10">
    <property type="entry name" value="Cytochrome P450"/>
    <property type="match status" value="1"/>
</dbReference>
<dbReference type="GO" id="GO:0005737">
    <property type="term" value="C:cytoplasm"/>
    <property type="evidence" value="ECO:0007669"/>
    <property type="project" value="TreeGrafter"/>
</dbReference>
<dbReference type="GO" id="GO:0006805">
    <property type="term" value="P:xenobiotic metabolic process"/>
    <property type="evidence" value="ECO:0007669"/>
    <property type="project" value="TreeGrafter"/>
</dbReference>
<dbReference type="GO" id="GO:0016712">
    <property type="term" value="F:oxidoreductase activity, acting on paired donors, with incorporation or reduction of molecular oxygen, reduced flavin or flavoprotein as one donor, and incorporation of one atom of oxygen"/>
    <property type="evidence" value="ECO:0007669"/>
    <property type="project" value="TreeGrafter"/>
</dbReference>
<dbReference type="InterPro" id="IPR036396">
    <property type="entry name" value="Cyt_P450_sf"/>
</dbReference>
<dbReference type="InterPro" id="IPR017972">
    <property type="entry name" value="Cyt_P450_CS"/>
</dbReference>
<comment type="cofactor">
    <cofactor evidence="1 7">
        <name>heme</name>
        <dbReference type="ChEBI" id="CHEBI:30413"/>
    </cofactor>
</comment>
<dbReference type="PANTHER" id="PTHR24300:SF375">
    <property type="entry name" value="CYTOCHROME P450 FAMILY"/>
    <property type="match status" value="1"/>
</dbReference>
<dbReference type="InterPro" id="IPR001128">
    <property type="entry name" value="Cyt_P450"/>
</dbReference>
<gene>
    <name evidence="9" type="ORF">MENT_LOCUS33615</name>
</gene>
<evidence type="ECO:0000256" key="3">
    <source>
        <dbReference type="ARBA" id="ARBA00022723"/>
    </source>
</evidence>
<evidence type="ECO:0000313" key="9">
    <source>
        <dbReference type="EMBL" id="CAD2181467.1"/>
    </source>
</evidence>
<organism evidence="9 10">
    <name type="scientific">Meloidogyne enterolobii</name>
    <name type="common">Root-knot nematode worm</name>
    <name type="synonym">Meloidogyne mayaguensis</name>
    <dbReference type="NCBI Taxonomy" id="390850"/>
    <lineage>
        <taxon>Eukaryota</taxon>
        <taxon>Metazoa</taxon>
        <taxon>Ecdysozoa</taxon>
        <taxon>Nematoda</taxon>
        <taxon>Chromadorea</taxon>
        <taxon>Rhabditida</taxon>
        <taxon>Tylenchina</taxon>
        <taxon>Tylenchomorpha</taxon>
        <taxon>Tylenchoidea</taxon>
        <taxon>Meloidogynidae</taxon>
        <taxon>Meloidogyninae</taxon>
        <taxon>Meloidogyne</taxon>
    </lineage>
</organism>
<keyword evidence="7 8" id="KW-0349">Heme</keyword>
<sequence>MFAAIILLFIILFFYWNFIYKRQGLPPGPIPLPFFGNTLTLSRSKCAYLPYKLWADKYGPIYTFWMGECPIVTVTDYSLMNELFVKNGDAFVGRDFLNHLSKLVEVHTGNHGVIQTQGDTWRVMRRFGLLSMRTLGVGKAGMEKQFKEDINEMINKLSNQVLLNNGENINLQLYIDRLIGSTINRVLFGFAFDDNQMDEFNEIKSTFDKASRWQFSFCGRLLVAAPILRHLPFFYQSFVEFSELPLPIYKYLNKQIGNRIEIRNLKNEKKEPRDLLDCYLDQMESDEADEEFNMDNFRALCYDLLLAGQETTGNTLSFLVLYLLLDQRVQSKLQAELDNLVEGNEELIGLSQRPQANYTNAVINEVQRLCNLLPLNLSHKTMFDVEIMDGKYFLKEGTVILPQISCLLYDEKVFPNPHLFIPERFLDDKGQLKRFDSFIPFGLGKRACMGESLARAELFLFTANFFRTFQVLPIDPLNPPNAQKQKAFVVRPDPYNCRLILRK</sequence>
<dbReference type="Proteomes" id="UP000580250">
    <property type="component" value="Unassembled WGS sequence"/>
</dbReference>
<keyword evidence="6 8" id="KW-0503">Monooxygenase</keyword>
<evidence type="ECO:0000256" key="7">
    <source>
        <dbReference type="PIRSR" id="PIRSR602401-1"/>
    </source>
</evidence>
<evidence type="ECO:0000256" key="8">
    <source>
        <dbReference type="RuleBase" id="RU000461"/>
    </source>
</evidence>
<comment type="caution">
    <text evidence="9">The sequence shown here is derived from an EMBL/GenBank/DDBJ whole genome shotgun (WGS) entry which is preliminary data.</text>
</comment>
<dbReference type="OrthoDB" id="1055148at2759"/>
<dbReference type="GO" id="GO:0005506">
    <property type="term" value="F:iron ion binding"/>
    <property type="evidence" value="ECO:0007669"/>
    <property type="project" value="InterPro"/>
</dbReference>
<proteinExistence type="inferred from homology"/>
<protein>
    <submittedName>
        <fullName evidence="9">Uncharacterized protein</fullName>
    </submittedName>
</protein>
<feature type="binding site" description="axial binding residue" evidence="7">
    <location>
        <position position="448"/>
    </location>
    <ligand>
        <name>heme</name>
        <dbReference type="ChEBI" id="CHEBI:30413"/>
    </ligand>
    <ligandPart>
        <name>Fe</name>
        <dbReference type="ChEBI" id="CHEBI:18248"/>
    </ligandPart>
</feature>
<accession>A0A6V7W2S2</accession>
<dbReference type="InterPro" id="IPR050182">
    <property type="entry name" value="Cytochrome_P450_fam2"/>
</dbReference>
<dbReference type="SUPFAM" id="SSF48264">
    <property type="entry name" value="Cytochrome P450"/>
    <property type="match status" value="1"/>
</dbReference>
<dbReference type="FunFam" id="1.10.630.10:FF:000036">
    <property type="entry name" value="CYtochrome P450 family"/>
    <property type="match status" value="1"/>
</dbReference>
<name>A0A6V7W2S2_MELEN</name>
<keyword evidence="4 8" id="KW-0560">Oxidoreductase</keyword>
<dbReference type="PROSITE" id="PS00086">
    <property type="entry name" value="CYTOCHROME_P450"/>
    <property type="match status" value="1"/>
</dbReference>
<dbReference type="GO" id="GO:0006082">
    <property type="term" value="P:organic acid metabolic process"/>
    <property type="evidence" value="ECO:0007669"/>
    <property type="project" value="TreeGrafter"/>
</dbReference>
<keyword evidence="3 7" id="KW-0479">Metal-binding</keyword>
<dbReference type="PRINTS" id="PR00463">
    <property type="entry name" value="EP450I"/>
</dbReference>